<dbReference type="GO" id="GO:0005262">
    <property type="term" value="F:calcium channel activity"/>
    <property type="evidence" value="ECO:0007669"/>
    <property type="project" value="TreeGrafter"/>
</dbReference>
<dbReference type="GO" id="GO:0015293">
    <property type="term" value="F:symporter activity"/>
    <property type="evidence" value="ECO:0007669"/>
    <property type="project" value="UniProtKB-KW"/>
</dbReference>
<dbReference type="PROSITE" id="PS00018">
    <property type="entry name" value="EF_HAND_1"/>
    <property type="match status" value="2"/>
</dbReference>
<dbReference type="PROSITE" id="PS50222">
    <property type="entry name" value="EF_HAND_2"/>
    <property type="match status" value="3"/>
</dbReference>
<sequence length="820" mass="90519">MASSLTEEELPITTTRRMDKRTARRIKRKKTYVKYAIKAGLLVAVSLGFLIYYAATSPSSSTTAIEEASASSFNTLNTSPIAYVESPILLHRRLQEVGEIVDVECGQLEKADPEWFAAIYFLGVLYTFIAIAIVCDELFVPALEEIASEDHMNLSMDVAGATLMAAGGSAPELFTSIFGTFVQESEVGIGTVVGSAVFNVLFVIAMCALLTKETLNLTWWPLFRDSFCYSVGLIMLGLFVGVISPAKIELWEAIVLFCLYICYVIIMYFNKRIYGILTGNRGVPAPGSEEAIHAAEENGETAMVESAENGIATAQENHTNNGEEKHDPAEEGSGFLNKHSDNQSHSDSSQLIVGDDGTKHAMHSNRSHKSHHSTGSTPSRRSMRRGPSLHSLDSGSVDLLAVIHQAGDGGSMKSIHEDESLTDLTPWPGTFRSGVLKILRNPESWKDTAGIGLVAVMAGDVHHVFKQVDVDDSGHIDKEELAQLFAKLECKIPAEELDMVMEELDENKDGQIDEEDFVKWYVHSEKRISMRTKLVFDFFDTDNSGKITRPNLKKLLKTVEPTVTDEDVDQAMAAMYMTGSKDEISFEEFSNWYVHSMIYQKRTKRIEEDEGILMDSIYPPEIEDGSSCGTIIMTYIKYIVVLPIVVILAFTVPDVRKPGSAKYCYISFLLSIGWIGVFSYYMVDWAEVIGHTIGIPSVIMGLTLLAAGTSVPDLLTSVIVARMGEGDMALSSSIGSNIFDILVGLPIPWIAYTALYEPITIGSKNVWVYIFTLLGMLVFVVVTTHLQGWKLTKTLAFLMLMFYFGFLALAILLELPFPCA</sequence>
<evidence type="ECO:0000256" key="5">
    <source>
        <dbReference type="ARBA" id="ARBA00022538"/>
    </source>
</evidence>
<keyword evidence="6" id="KW-0109">Calcium transport</keyword>
<evidence type="ECO:0000256" key="9">
    <source>
        <dbReference type="ARBA" id="ARBA00022837"/>
    </source>
</evidence>
<feature type="transmembrane region" description="Helical" evidence="18">
    <location>
        <begin position="695"/>
        <end position="721"/>
    </location>
</feature>
<evidence type="ECO:0000256" key="12">
    <source>
        <dbReference type="ARBA" id="ARBA00022989"/>
    </source>
</evidence>
<feature type="domain" description="EF-hand" evidence="19">
    <location>
        <begin position="535"/>
        <end position="562"/>
    </location>
</feature>
<keyword evidence="3" id="KW-0813">Transport</keyword>
<evidence type="ECO:0000256" key="6">
    <source>
        <dbReference type="ARBA" id="ARBA00022568"/>
    </source>
</evidence>
<dbReference type="InterPro" id="IPR002048">
    <property type="entry name" value="EF_hand_dom"/>
</dbReference>
<dbReference type="InterPro" id="IPR011992">
    <property type="entry name" value="EF-hand-dom_pair"/>
</dbReference>
<evidence type="ECO:0000256" key="15">
    <source>
        <dbReference type="ARBA" id="ARBA00023136"/>
    </source>
</evidence>
<dbReference type="SUPFAM" id="SSF47473">
    <property type="entry name" value="EF-hand"/>
    <property type="match status" value="1"/>
</dbReference>
<evidence type="ECO:0000313" key="20">
    <source>
        <dbReference type="EMBL" id="CAJ1946569.1"/>
    </source>
</evidence>
<comment type="similarity">
    <text evidence="2">Belongs to the Ca(2+):cation antiporter (CaCA) (TC 2.A.19) family. SLC24A subfamily.</text>
</comment>
<feature type="transmembrane region" description="Helical" evidence="18">
    <location>
        <begin position="35"/>
        <end position="55"/>
    </location>
</feature>
<evidence type="ECO:0000256" key="1">
    <source>
        <dbReference type="ARBA" id="ARBA00004141"/>
    </source>
</evidence>
<dbReference type="Pfam" id="PF13499">
    <property type="entry name" value="EF-hand_7"/>
    <property type="match status" value="1"/>
</dbReference>
<evidence type="ECO:0000256" key="11">
    <source>
        <dbReference type="ARBA" id="ARBA00022958"/>
    </source>
</evidence>
<feature type="transmembrane region" description="Helical" evidence="18">
    <location>
        <begin position="733"/>
        <end position="754"/>
    </location>
</feature>
<keyword evidence="21" id="KW-1185">Reference proteome</keyword>
<feature type="transmembrane region" description="Helical" evidence="18">
    <location>
        <begin position="664"/>
        <end position="683"/>
    </location>
</feature>
<evidence type="ECO:0000259" key="19">
    <source>
        <dbReference type="PROSITE" id="PS50222"/>
    </source>
</evidence>
<dbReference type="PANTHER" id="PTHR10846">
    <property type="entry name" value="SODIUM/POTASSIUM/CALCIUM EXCHANGER"/>
    <property type="match status" value="1"/>
</dbReference>
<name>A0AAD2JG67_9STRA</name>
<keyword evidence="10" id="KW-0769">Symport</keyword>
<evidence type="ECO:0000313" key="21">
    <source>
        <dbReference type="Proteomes" id="UP001295423"/>
    </source>
</evidence>
<keyword evidence="13" id="KW-0915">Sodium</keyword>
<feature type="domain" description="EF-hand" evidence="19">
    <location>
        <begin position="492"/>
        <end position="527"/>
    </location>
</feature>
<evidence type="ECO:0000256" key="2">
    <source>
        <dbReference type="ARBA" id="ARBA00005364"/>
    </source>
</evidence>
<keyword evidence="4" id="KW-0050">Antiport</keyword>
<dbReference type="EMBL" id="CAKOGP040001714">
    <property type="protein sequence ID" value="CAJ1946569.1"/>
    <property type="molecule type" value="Genomic_DNA"/>
</dbReference>
<evidence type="ECO:0000256" key="3">
    <source>
        <dbReference type="ARBA" id="ARBA00022448"/>
    </source>
</evidence>
<dbReference type="GO" id="GO:0005509">
    <property type="term" value="F:calcium ion binding"/>
    <property type="evidence" value="ECO:0007669"/>
    <property type="project" value="InterPro"/>
</dbReference>
<dbReference type="PANTHER" id="PTHR10846:SF73">
    <property type="entry name" value="SODIUM_CALCIUM EXCHANGER MEMBRANE REGION DOMAIN-CONTAINING PROTEIN"/>
    <property type="match status" value="1"/>
</dbReference>
<keyword evidence="5" id="KW-0633">Potassium transport</keyword>
<dbReference type="NCBIfam" id="TIGR00367">
    <property type="entry name" value="calcium/sodium antiporter"/>
    <property type="match status" value="1"/>
</dbReference>
<dbReference type="Pfam" id="PF01699">
    <property type="entry name" value="Na_Ca_ex"/>
    <property type="match status" value="2"/>
</dbReference>
<keyword evidence="9" id="KW-0106">Calcium</keyword>
<dbReference type="Proteomes" id="UP001295423">
    <property type="component" value="Unassembled WGS sequence"/>
</dbReference>
<evidence type="ECO:0000256" key="14">
    <source>
        <dbReference type="ARBA" id="ARBA00023065"/>
    </source>
</evidence>
<evidence type="ECO:0000256" key="13">
    <source>
        <dbReference type="ARBA" id="ARBA00023053"/>
    </source>
</evidence>
<dbReference type="InterPro" id="IPR044880">
    <property type="entry name" value="NCX_ion-bd_dom_sf"/>
</dbReference>
<dbReference type="FunFam" id="1.20.1420.30:FF:000009">
    <property type="entry name" value="sodium/potassium/calcium exchanger 5 isoform X2"/>
    <property type="match status" value="1"/>
</dbReference>
<dbReference type="AlphaFoldDB" id="A0AAD2JG67"/>
<evidence type="ECO:0000256" key="8">
    <source>
        <dbReference type="ARBA" id="ARBA00022729"/>
    </source>
</evidence>
<feature type="transmembrane region" description="Helical" evidence="18">
    <location>
        <begin position="635"/>
        <end position="652"/>
    </location>
</feature>
<dbReference type="InterPro" id="IPR018247">
    <property type="entry name" value="EF_Hand_1_Ca_BS"/>
</dbReference>
<evidence type="ECO:0000256" key="16">
    <source>
        <dbReference type="ARBA" id="ARBA00023201"/>
    </source>
</evidence>
<gene>
    <name evidence="20" type="ORF">CYCCA115_LOCUS10711</name>
</gene>
<feature type="region of interest" description="Disordered" evidence="17">
    <location>
        <begin position="318"/>
        <end position="393"/>
    </location>
</feature>
<keyword evidence="12 18" id="KW-1133">Transmembrane helix</keyword>
<organism evidence="20 21">
    <name type="scientific">Cylindrotheca closterium</name>
    <dbReference type="NCBI Taxonomy" id="2856"/>
    <lineage>
        <taxon>Eukaryota</taxon>
        <taxon>Sar</taxon>
        <taxon>Stramenopiles</taxon>
        <taxon>Ochrophyta</taxon>
        <taxon>Bacillariophyta</taxon>
        <taxon>Bacillariophyceae</taxon>
        <taxon>Bacillariophycidae</taxon>
        <taxon>Bacillariales</taxon>
        <taxon>Bacillariaceae</taxon>
        <taxon>Cylindrotheca</taxon>
    </lineage>
</organism>
<feature type="compositionally biased region" description="Basic residues" evidence="17">
    <location>
        <begin position="360"/>
        <end position="372"/>
    </location>
</feature>
<feature type="transmembrane region" description="Helical" evidence="18">
    <location>
        <begin position="223"/>
        <end position="243"/>
    </location>
</feature>
<dbReference type="GO" id="GO:0008273">
    <property type="term" value="F:calcium, potassium:sodium antiporter activity"/>
    <property type="evidence" value="ECO:0007669"/>
    <property type="project" value="TreeGrafter"/>
</dbReference>
<feature type="domain" description="EF-hand" evidence="19">
    <location>
        <begin position="456"/>
        <end position="491"/>
    </location>
</feature>
<evidence type="ECO:0000256" key="10">
    <source>
        <dbReference type="ARBA" id="ARBA00022847"/>
    </source>
</evidence>
<dbReference type="InterPro" id="IPR004481">
    <property type="entry name" value="K/Na/Ca-exchanger"/>
</dbReference>
<keyword evidence="11" id="KW-0630">Potassium</keyword>
<dbReference type="GO" id="GO:0006874">
    <property type="term" value="P:intracellular calcium ion homeostasis"/>
    <property type="evidence" value="ECO:0007669"/>
    <property type="project" value="TreeGrafter"/>
</dbReference>
<dbReference type="FunFam" id="1.20.1420.30:FF:000004">
    <property type="entry name" value="Sodium/potassium/calcium exchanger 2 isoform 1"/>
    <property type="match status" value="1"/>
</dbReference>
<dbReference type="Gene3D" id="1.20.1420.30">
    <property type="entry name" value="NCX, central ion-binding region"/>
    <property type="match status" value="2"/>
</dbReference>
<dbReference type="Pfam" id="PF13202">
    <property type="entry name" value="EF-hand_5"/>
    <property type="match status" value="1"/>
</dbReference>
<protein>
    <recommendedName>
        <fullName evidence="19">EF-hand domain-containing protein</fullName>
    </recommendedName>
</protein>
<dbReference type="CDD" id="cd00051">
    <property type="entry name" value="EFh"/>
    <property type="match status" value="1"/>
</dbReference>
<reference evidence="20" key="1">
    <citation type="submission" date="2023-08" db="EMBL/GenBank/DDBJ databases">
        <authorList>
            <person name="Audoor S."/>
            <person name="Bilcke G."/>
        </authorList>
    </citation>
    <scope>NUCLEOTIDE SEQUENCE</scope>
</reference>
<feature type="transmembrane region" description="Helical" evidence="18">
    <location>
        <begin position="187"/>
        <end position="211"/>
    </location>
</feature>
<accession>A0AAD2JG67</accession>
<proteinExistence type="inferred from homology"/>
<keyword evidence="14" id="KW-0406">Ion transport</keyword>
<feature type="transmembrane region" description="Helical" evidence="18">
    <location>
        <begin position="766"/>
        <end position="783"/>
    </location>
</feature>
<keyword evidence="8" id="KW-0732">Signal</keyword>
<keyword evidence="15 18" id="KW-0472">Membrane</keyword>
<feature type="transmembrane region" description="Helical" evidence="18">
    <location>
        <begin position="795"/>
        <end position="813"/>
    </location>
</feature>
<evidence type="ECO:0000256" key="7">
    <source>
        <dbReference type="ARBA" id="ARBA00022692"/>
    </source>
</evidence>
<evidence type="ECO:0000256" key="17">
    <source>
        <dbReference type="SAM" id="MobiDB-lite"/>
    </source>
</evidence>
<dbReference type="Gene3D" id="1.10.238.10">
    <property type="entry name" value="EF-hand"/>
    <property type="match status" value="2"/>
</dbReference>
<comment type="subcellular location">
    <subcellularLocation>
        <location evidence="1">Membrane</location>
        <topology evidence="1">Multi-pass membrane protein</topology>
    </subcellularLocation>
</comment>
<evidence type="ECO:0000256" key="18">
    <source>
        <dbReference type="SAM" id="Phobius"/>
    </source>
</evidence>
<keyword evidence="16" id="KW-0739">Sodium transport</keyword>
<dbReference type="GO" id="GO:0005886">
    <property type="term" value="C:plasma membrane"/>
    <property type="evidence" value="ECO:0007669"/>
    <property type="project" value="TreeGrafter"/>
</dbReference>
<keyword evidence="7 18" id="KW-0812">Transmembrane</keyword>
<comment type="caution">
    <text evidence="20">The sequence shown here is derived from an EMBL/GenBank/DDBJ whole genome shotgun (WGS) entry which is preliminary data.</text>
</comment>
<feature type="transmembrane region" description="Helical" evidence="18">
    <location>
        <begin position="250"/>
        <end position="269"/>
    </location>
</feature>
<evidence type="ECO:0000256" key="4">
    <source>
        <dbReference type="ARBA" id="ARBA00022449"/>
    </source>
</evidence>
<dbReference type="SMART" id="SM00054">
    <property type="entry name" value="EFh"/>
    <property type="match status" value="3"/>
</dbReference>
<feature type="transmembrane region" description="Helical" evidence="18">
    <location>
        <begin position="115"/>
        <end position="135"/>
    </location>
</feature>
<dbReference type="InterPro" id="IPR004837">
    <property type="entry name" value="NaCa_Exmemb"/>
</dbReference>